<evidence type="ECO:0000259" key="8">
    <source>
        <dbReference type="PROSITE" id="PS50928"/>
    </source>
</evidence>
<comment type="subcellular location">
    <subcellularLocation>
        <location evidence="1 7">Cell membrane</location>
        <topology evidence="1 7">Multi-pass membrane protein</topology>
    </subcellularLocation>
</comment>
<evidence type="ECO:0000256" key="7">
    <source>
        <dbReference type="RuleBase" id="RU363032"/>
    </source>
</evidence>
<feature type="transmembrane region" description="Helical" evidence="7">
    <location>
        <begin position="136"/>
        <end position="159"/>
    </location>
</feature>
<feature type="transmembrane region" description="Helical" evidence="7">
    <location>
        <begin position="180"/>
        <end position="205"/>
    </location>
</feature>
<keyword evidence="5 7" id="KW-1133">Transmembrane helix</keyword>
<evidence type="ECO:0000256" key="2">
    <source>
        <dbReference type="ARBA" id="ARBA00022448"/>
    </source>
</evidence>
<dbReference type="PANTHER" id="PTHR32243:SF24">
    <property type="entry name" value="DIACETYLCHITOBIOSE UPTAKE SYSTEM PERMEASE PROTEIN NGCG"/>
    <property type="match status" value="1"/>
</dbReference>
<name>A0A0M9BPL5_9BACL</name>
<gene>
    <name evidence="9" type="ORF">AMS66_13705</name>
</gene>
<comment type="similarity">
    <text evidence="7">Belongs to the binding-protein-dependent transport system permease family.</text>
</comment>
<evidence type="ECO:0000256" key="5">
    <source>
        <dbReference type="ARBA" id="ARBA00022989"/>
    </source>
</evidence>
<dbReference type="InterPro" id="IPR050901">
    <property type="entry name" value="BP-dep_ABC_trans_perm"/>
</dbReference>
<keyword evidence="3" id="KW-1003">Cell membrane</keyword>
<keyword evidence="2 7" id="KW-0813">Transport</keyword>
<dbReference type="CDD" id="cd06261">
    <property type="entry name" value="TM_PBP2"/>
    <property type="match status" value="1"/>
</dbReference>
<reference evidence="9 10" key="1">
    <citation type="submission" date="2015-08" db="EMBL/GenBank/DDBJ databases">
        <title>Draft genome sequence of cellulolytic and xylanolytic Paenibacillus sp. A59, isolated from a decaying forest soil from Patagonia, Argentina.</title>
        <authorList>
            <person name="Ghio S."/>
            <person name="Caceres A.M."/>
            <person name="Talia P."/>
            <person name="Grasso D."/>
            <person name="Campos E."/>
        </authorList>
    </citation>
    <scope>NUCLEOTIDE SEQUENCE [LARGE SCALE GENOMIC DNA]</scope>
    <source>
        <strain evidence="9 10">A59</strain>
    </source>
</reference>
<feature type="transmembrane region" description="Helical" evidence="7">
    <location>
        <begin position="211"/>
        <end position="231"/>
    </location>
</feature>
<dbReference type="Proteomes" id="UP000037688">
    <property type="component" value="Unassembled WGS sequence"/>
</dbReference>
<feature type="transmembrane region" description="Helical" evidence="7">
    <location>
        <begin position="105"/>
        <end position="124"/>
    </location>
</feature>
<feature type="transmembrane region" description="Helical" evidence="7">
    <location>
        <begin position="74"/>
        <end position="93"/>
    </location>
</feature>
<evidence type="ECO:0000313" key="9">
    <source>
        <dbReference type="EMBL" id="KOY15736.1"/>
    </source>
</evidence>
<evidence type="ECO:0000256" key="1">
    <source>
        <dbReference type="ARBA" id="ARBA00004651"/>
    </source>
</evidence>
<evidence type="ECO:0000256" key="6">
    <source>
        <dbReference type="ARBA" id="ARBA00023136"/>
    </source>
</evidence>
<dbReference type="Pfam" id="PF00528">
    <property type="entry name" value="BPD_transp_1"/>
    <property type="match status" value="1"/>
</dbReference>
<feature type="transmembrane region" description="Helical" evidence="7">
    <location>
        <begin position="238"/>
        <end position="259"/>
    </location>
</feature>
<dbReference type="InterPro" id="IPR000515">
    <property type="entry name" value="MetI-like"/>
</dbReference>
<comment type="caution">
    <text evidence="9">The sequence shown here is derived from an EMBL/GenBank/DDBJ whole genome shotgun (WGS) entry which is preliminary data.</text>
</comment>
<dbReference type="InterPro" id="IPR035906">
    <property type="entry name" value="MetI-like_sf"/>
</dbReference>
<dbReference type="EMBL" id="LITU01000059">
    <property type="protein sequence ID" value="KOY15736.1"/>
    <property type="molecule type" value="Genomic_DNA"/>
</dbReference>
<sequence length="274" mass="30561">MRVKKRLVSIGLNVLAWLLSLVVLIPFVVIVLNSFKSDAEAKVLKLTLPEKFIFENYRIVYEQGHLGGSFFNSLLHSTASSLLLVFVVAFSAFTLSRNYSKLSKFLYFFLILGITLPLNYIPLMEVMKSLGMINSHVGMILLYTAMGIPISLFITYAFVSNIPKELDEAAIMDGCNGIKLFLRIIVPLLTSVLVTVFVLNFLSVWNEFTAPLYMLNTVEMWPMTLAVYNFFGQFSAQWNLVSADIVLTSLPVLVVFLIGQKYIVGGLTSGAVKG</sequence>
<protein>
    <submittedName>
        <fullName evidence="9">ABC transporter permease</fullName>
    </submittedName>
</protein>
<evidence type="ECO:0000256" key="4">
    <source>
        <dbReference type="ARBA" id="ARBA00022692"/>
    </source>
</evidence>
<keyword evidence="6 7" id="KW-0472">Membrane</keyword>
<organism evidence="9 10">
    <name type="scientific">Paenibacillus xylanivorans</name>
    <dbReference type="NCBI Taxonomy" id="1705561"/>
    <lineage>
        <taxon>Bacteria</taxon>
        <taxon>Bacillati</taxon>
        <taxon>Bacillota</taxon>
        <taxon>Bacilli</taxon>
        <taxon>Bacillales</taxon>
        <taxon>Paenibacillaceae</taxon>
        <taxon>Paenibacillus</taxon>
    </lineage>
</organism>
<evidence type="ECO:0000313" key="10">
    <source>
        <dbReference type="Proteomes" id="UP000037688"/>
    </source>
</evidence>
<dbReference type="GO" id="GO:0055085">
    <property type="term" value="P:transmembrane transport"/>
    <property type="evidence" value="ECO:0007669"/>
    <property type="project" value="InterPro"/>
</dbReference>
<keyword evidence="4 7" id="KW-0812">Transmembrane</keyword>
<feature type="transmembrane region" description="Helical" evidence="7">
    <location>
        <begin position="12"/>
        <end position="35"/>
    </location>
</feature>
<dbReference type="SUPFAM" id="SSF161098">
    <property type="entry name" value="MetI-like"/>
    <property type="match status" value="1"/>
</dbReference>
<dbReference type="GO" id="GO:0005886">
    <property type="term" value="C:plasma membrane"/>
    <property type="evidence" value="ECO:0007669"/>
    <property type="project" value="UniProtKB-SubCell"/>
</dbReference>
<keyword evidence="10" id="KW-1185">Reference proteome</keyword>
<dbReference type="PANTHER" id="PTHR32243">
    <property type="entry name" value="MALTOSE TRANSPORT SYSTEM PERMEASE-RELATED"/>
    <property type="match status" value="1"/>
</dbReference>
<dbReference type="Gene3D" id="1.10.3720.10">
    <property type="entry name" value="MetI-like"/>
    <property type="match status" value="1"/>
</dbReference>
<evidence type="ECO:0000256" key="3">
    <source>
        <dbReference type="ARBA" id="ARBA00022475"/>
    </source>
</evidence>
<dbReference type="PATRIC" id="fig|1705561.3.peg.2656"/>
<accession>A0A0M9BPL5</accession>
<proteinExistence type="inferred from homology"/>
<dbReference type="PROSITE" id="PS50928">
    <property type="entry name" value="ABC_TM1"/>
    <property type="match status" value="1"/>
</dbReference>
<dbReference type="RefSeq" id="WP_053781328.1">
    <property type="nucleotide sequence ID" value="NZ_LITU01000059.1"/>
</dbReference>
<dbReference type="OrthoDB" id="153186at2"/>
<dbReference type="AlphaFoldDB" id="A0A0M9BPL5"/>
<feature type="domain" description="ABC transmembrane type-1" evidence="8">
    <location>
        <begin position="70"/>
        <end position="259"/>
    </location>
</feature>